<dbReference type="InterPro" id="IPR036857">
    <property type="entry name" value="Thyroglobulin_1_sf"/>
</dbReference>
<dbReference type="SUPFAM" id="SSF49265">
    <property type="entry name" value="Fibronectin type III"/>
    <property type="match status" value="2"/>
</dbReference>
<dbReference type="SMART" id="SM00060">
    <property type="entry name" value="FN3"/>
    <property type="match status" value="3"/>
</dbReference>
<reference evidence="8" key="3">
    <citation type="submission" date="2025-09" db="UniProtKB">
        <authorList>
            <consortium name="Ensembl"/>
        </authorList>
    </citation>
    <scope>IDENTIFICATION</scope>
</reference>
<evidence type="ECO:0000256" key="4">
    <source>
        <dbReference type="PROSITE-ProRule" id="PRU00500"/>
    </source>
</evidence>
<feature type="domain" description="Fibronectin type-III" evidence="6">
    <location>
        <begin position="235"/>
        <end position="322"/>
    </location>
</feature>
<feature type="disulfide bond" evidence="4">
    <location>
        <begin position="190"/>
        <end position="197"/>
    </location>
</feature>
<protein>
    <recommendedName>
        <fullName evidence="10">Fibronectin</fullName>
    </recommendedName>
</protein>
<dbReference type="SUPFAM" id="SSF53300">
    <property type="entry name" value="vWA-like"/>
    <property type="match status" value="1"/>
</dbReference>
<comment type="caution">
    <text evidence="4">Lacks conserved residue(s) required for the propagation of feature annotation.</text>
</comment>
<evidence type="ECO:0000313" key="8">
    <source>
        <dbReference type="Ensembl" id="ENSCSAVP00000014139.1"/>
    </source>
</evidence>
<keyword evidence="3 4" id="KW-1015">Disulfide bond</keyword>
<dbReference type="CDD" id="cd00063">
    <property type="entry name" value="FN3"/>
    <property type="match status" value="2"/>
</dbReference>
<dbReference type="HOGENOM" id="CLU_498695_0_0_1"/>
<keyword evidence="9" id="KW-1185">Reference proteome</keyword>
<dbReference type="SUPFAM" id="SSF57610">
    <property type="entry name" value="Thyroglobulin type-1 domain"/>
    <property type="match status" value="1"/>
</dbReference>
<evidence type="ECO:0000259" key="5">
    <source>
        <dbReference type="PROSITE" id="PS50234"/>
    </source>
</evidence>
<dbReference type="Pfam" id="PF00092">
    <property type="entry name" value="VWA"/>
    <property type="match status" value="1"/>
</dbReference>
<dbReference type="PROSITE" id="PS50853">
    <property type="entry name" value="FN3"/>
    <property type="match status" value="2"/>
</dbReference>
<dbReference type="Pfam" id="PF00086">
    <property type="entry name" value="Thyroglobulin_1"/>
    <property type="match status" value="1"/>
</dbReference>
<evidence type="ECO:0008006" key="10">
    <source>
        <dbReference type="Google" id="ProtNLM"/>
    </source>
</evidence>
<dbReference type="PROSITE" id="PS51162">
    <property type="entry name" value="THYROGLOBULIN_1_2"/>
    <property type="match status" value="1"/>
</dbReference>
<dbReference type="PROSITE" id="PS50234">
    <property type="entry name" value="VWFA"/>
    <property type="match status" value="1"/>
</dbReference>
<evidence type="ECO:0000259" key="6">
    <source>
        <dbReference type="PROSITE" id="PS50853"/>
    </source>
</evidence>
<dbReference type="InterPro" id="IPR013783">
    <property type="entry name" value="Ig-like_fold"/>
</dbReference>
<evidence type="ECO:0000256" key="1">
    <source>
        <dbReference type="ARBA" id="ARBA00004239"/>
    </source>
</evidence>
<dbReference type="InterPro" id="IPR036465">
    <property type="entry name" value="vWFA_dom_sf"/>
</dbReference>
<evidence type="ECO:0000259" key="7">
    <source>
        <dbReference type="PROSITE" id="PS51162"/>
    </source>
</evidence>
<dbReference type="CDD" id="cd00191">
    <property type="entry name" value="TY"/>
    <property type="match status" value="1"/>
</dbReference>
<proteinExistence type="predicted"/>
<keyword evidence="2" id="KW-0677">Repeat</keyword>
<dbReference type="InterPro" id="IPR003961">
    <property type="entry name" value="FN3_dom"/>
</dbReference>
<dbReference type="InParanoid" id="H2Z974"/>
<dbReference type="Pfam" id="PF00041">
    <property type="entry name" value="fn3"/>
    <property type="match status" value="2"/>
</dbReference>
<sequence>MITSLTPGTEYLFVVTALIEEVPESRGFSTPPQEITISEVTHTSFVVTWELLPSATRYGIKIYGEDRTTELYSDAKIATKSAYISNLSPGTVYYVGIKSANRQQGLGPLSRLVGVRTNGPVNTDSERYWPSIVYSAPSTTTSTAATTTTATPLTVCQQRYQSVVQFNRGSAVQRPLPNCDSDGNFVATVCPNGPSFCYCVVPETGVKRPGTEFGSSVNGRRIPLQCNRYGTFASQPSEISVSGIESTRATVEWSAANGAFGYIIIVSAVGQTDKIYHVISGTNVRVTDLEPGKRYTVKVIAVDSNGIASQSVSINFMTTIVDKPEKLKITYSRMNKIMATWRIEDSATSYNVDLLDSAGQVVNSMQEIEQNNVEFTNLVNLEVYTIRVRSVSRHFDDGGTERVYVSPSVEVSSLVLCSLPPIDVIFVFDISNRLTNNELTIVKNLFSDVLIALPPVNLAAPSGTRVAAVKYLPWVQNIFSFSRFNTTGNAVGAMKYSKWYGGNPNTNYMLDFVYTRYFASTARPGYSKRPSATSVVIVFSGGKQIQ</sequence>
<organism evidence="8 9">
    <name type="scientific">Ciona savignyi</name>
    <name type="common">Pacific transparent sea squirt</name>
    <dbReference type="NCBI Taxonomy" id="51511"/>
    <lineage>
        <taxon>Eukaryota</taxon>
        <taxon>Metazoa</taxon>
        <taxon>Chordata</taxon>
        <taxon>Tunicata</taxon>
        <taxon>Ascidiacea</taxon>
        <taxon>Phlebobranchia</taxon>
        <taxon>Cionidae</taxon>
        <taxon>Ciona</taxon>
    </lineage>
</organism>
<dbReference type="STRING" id="51511.ENSCSAVP00000014139"/>
<dbReference type="GO" id="GO:0005576">
    <property type="term" value="C:extracellular region"/>
    <property type="evidence" value="ECO:0007669"/>
    <property type="project" value="UniProtKB-SubCell"/>
</dbReference>
<name>H2Z974_CIOSA</name>
<dbReference type="Ensembl" id="ENSCSAVT00000014303.1">
    <property type="protein sequence ID" value="ENSCSAVP00000014139.1"/>
    <property type="gene ID" value="ENSCSAVG00000008294.1"/>
</dbReference>
<evidence type="ECO:0000256" key="3">
    <source>
        <dbReference type="ARBA" id="ARBA00023157"/>
    </source>
</evidence>
<feature type="domain" description="Fibronectin type-III" evidence="6">
    <location>
        <begin position="31"/>
        <end position="120"/>
    </location>
</feature>
<dbReference type="GeneTree" id="ENSGT00530000067940"/>
<dbReference type="InterPro" id="IPR002035">
    <property type="entry name" value="VWF_A"/>
</dbReference>
<reference evidence="9" key="1">
    <citation type="submission" date="2003-08" db="EMBL/GenBank/DDBJ databases">
        <authorList>
            <person name="Birren B."/>
            <person name="Nusbaum C."/>
            <person name="Abebe A."/>
            <person name="Abouelleil A."/>
            <person name="Adekoya E."/>
            <person name="Ait-zahra M."/>
            <person name="Allen N."/>
            <person name="Allen T."/>
            <person name="An P."/>
            <person name="Anderson M."/>
            <person name="Anderson S."/>
            <person name="Arachchi H."/>
            <person name="Armbruster J."/>
            <person name="Bachantsang P."/>
            <person name="Baldwin J."/>
            <person name="Barry A."/>
            <person name="Bayul T."/>
            <person name="Blitshsteyn B."/>
            <person name="Bloom T."/>
            <person name="Blye J."/>
            <person name="Boguslavskiy L."/>
            <person name="Borowsky M."/>
            <person name="Boukhgalter B."/>
            <person name="Brunache A."/>
            <person name="Butler J."/>
            <person name="Calixte N."/>
            <person name="Calvo S."/>
            <person name="Camarata J."/>
            <person name="Campo K."/>
            <person name="Chang J."/>
            <person name="Cheshatsang Y."/>
            <person name="Citroen M."/>
            <person name="Collymore A."/>
            <person name="Considine T."/>
            <person name="Cook A."/>
            <person name="Cooke P."/>
            <person name="Corum B."/>
            <person name="Cuomo C."/>
            <person name="David R."/>
            <person name="Dawoe T."/>
            <person name="Degray S."/>
            <person name="Dodge S."/>
            <person name="Dooley K."/>
            <person name="Dorje P."/>
            <person name="Dorjee K."/>
            <person name="Dorris L."/>
            <person name="Duffey N."/>
            <person name="Dupes A."/>
            <person name="Elkins T."/>
            <person name="Engels R."/>
            <person name="Erickson J."/>
            <person name="Farina A."/>
            <person name="Faro S."/>
            <person name="Ferreira P."/>
            <person name="Fischer H."/>
            <person name="Fitzgerald M."/>
            <person name="Foley K."/>
            <person name="Gage D."/>
            <person name="Galagan J."/>
            <person name="Gearin G."/>
            <person name="Gnerre S."/>
            <person name="Gnirke A."/>
            <person name="Goyette A."/>
            <person name="Graham J."/>
            <person name="Grandbois E."/>
            <person name="Gyaltsen K."/>
            <person name="Hafez N."/>
            <person name="Hagopian D."/>
            <person name="Hagos B."/>
            <person name="Hall J."/>
            <person name="Hatcher B."/>
            <person name="Heller A."/>
            <person name="Higgins H."/>
            <person name="Honan T."/>
            <person name="Horn A."/>
            <person name="Houde N."/>
            <person name="Hughes L."/>
            <person name="Hulme W."/>
            <person name="Husby E."/>
            <person name="Iliev I."/>
            <person name="Jaffe D."/>
            <person name="Jones C."/>
            <person name="Kamal M."/>
            <person name="Kamat A."/>
            <person name="Kamvysselis M."/>
            <person name="Karlsson E."/>
            <person name="Kells C."/>
            <person name="Kieu A."/>
            <person name="Kisner P."/>
            <person name="Kodira C."/>
            <person name="Kulbokas E."/>
            <person name="Labutti K."/>
            <person name="Lama D."/>
            <person name="Landers T."/>
            <person name="Leger J."/>
            <person name="Levine S."/>
            <person name="Lewis D."/>
            <person name="Lewis T."/>
            <person name="Lindblad-toh K."/>
            <person name="Liu X."/>
            <person name="Lokyitsang T."/>
            <person name="Lokyitsang Y."/>
            <person name="Lucien O."/>
            <person name="Lui A."/>
            <person name="Ma L.J."/>
            <person name="Mabbitt R."/>
            <person name="Macdonald J."/>
            <person name="Maclean C."/>
            <person name="Major J."/>
            <person name="Manning J."/>
            <person name="Marabella R."/>
            <person name="Maru K."/>
            <person name="Matthews C."/>
            <person name="Mauceli E."/>
            <person name="Mccarthy M."/>
            <person name="Mcdonough S."/>
            <person name="Mcghee T."/>
            <person name="Meldrim J."/>
            <person name="Meneus L."/>
            <person name="Mesirov J."/>
            <person name="Mihalev A."/>
            <person name="Mihova T."/>
            <person name="Mikkelsen T."/>
            <person name="Mlenga V."/>
            <person name="Moru K."/>
            <person name="Mozes J."/>
            <person name="Mulrain L."/>
            <person name="Munson G."/>
            <person name="Naylor J."/>
            <person name="Newes C."/>
            <person name="Nguyen C."/>
            <person name="Nguyen N."/>
            <person name="Nguyen T."/>
            <person name="Nicol R."/>
            <person name="Nielsen C."/>
            <person name="Nizzari M."/>
            <person name="Norbu C."/>
            <person name="Norbu N."/>
            <person name="O'donnell P."/>
            <person name="Okoawo O."/>
            <person name="O'leary S."/>
            <person name="Omotosho B."/>
            <person name="O'neill K."/>
            <person name="Osman S."/>
            <person name="Parker S."/>
            <person name="Perrin D."/>
            <person name="Phunkhang P."/>
            <person name="Piqani B."/>
            <person name="Purcell S."/>
            <person name="Rachupka T."/>
            <person name="Ramasamy U."/>
            <person name="Rameau R."/>
            <person name="Ray V."/>
            <person name="Raymond C."/>
            <person name="Retta R."/>
            <person name="Richardson S."/>
            <person name="Rise C."/>
            <person name="Rodriguez J."/>
            <person name="Rogers J."/>
            <person name="Rogov P."/>
            <person name="Rutman M."/>
            <person name="Schupbach R."/>
            <person name="Seaman C."/>
            <person name="Settipalli S."/>
            <person name="Sharpe T."/>
            <person name="Sheridan J."/>
            <person name="Sherpa N."/>
            <person name="Shi J."/>
            <person name="Smirnov S."/>
            <person name="Smith C."/>
            <person name="Sougnez C."/>
            <person name="Spencer B."/>
            <person name="Stalker J."/>
            <person name="Stange-thomann N."/>
            <person name="Stavropoulos S."/>
            <person name="Stetson K."/>
            <person name="Stone C."/>
            <person name="Stone S."/>
            <person name="Stubbs M."/>
            <person name="Talamas J."/>
            <person name="Tchuinga P."/>
            <person name="Tenzing P."/>
            <person name="Tesfaye S."/>
            <person name="Theodore J."/>
            <person name="Thoulutsang Y."/>
            <person name="Topham K."/>
            <person name="Towey S."/>
            <person name="Tsamla T."/>
            <person name="Tsomo N."/>
            <person name="Vallee D."/>
            <person name="Vassiliev H."/>
            <person name="Venkataraman V."/>
            <person name="Vinson J."/>
            <person name="Vo A."/>
            <person name="Wade C."/>
            <person name="Wang S."/>
            <person name="Wangchuk T."/>
            <person name="Wangdi T."/>
            <person name="Whittaker C."/>
            <person name="Wilkinson J."/>
            <person name="Wu Y."/>
            <person name="Wyman D."/>
            <person name="Yadav S."/>
            <person name="Yang S."/>
            <person name="Yang X."/>
            <person name="Yeager S."/>
            <person name="Yee E."/>
            <person name="Young G."/>
            <person name="Zainoun J."/>
            <person name="Zembeck L."/>
            <person name="Zimmer A."/>
            <person name="Zody M."/>
            <person name="Lander E."/>
        </authorList>
    </citation>
    <scope>NUCLEOTIDE SEQUENCE [LARGE SCALE GENOMIC DNA]</scope>
</reference>
<dbReference type="PANTHER" id="PTHR46708:SF2">
    <property type="entry name" value="FIBRONECTIN TYPE-III DOMAIN-CONTAINING PROTEIN"/>
    <property type="match status" value="1"/>
</dbReference>
<dbReference type="PANTHER" id="PTHR46708">
    <property type="entry name" value="TENASCIN"/>
    <property type="match status" value="1"/>
</dbReference>
<dbReference type="Gene3D" id="2.60.40.10">
    <property type="entry name" value="Immunoglobulins"/>
    <property type="match status" value="2"/>
</dbReference>
<dbReference type="InterPro" id="IPR036116">
    <property type="entry name" value="FN3_sf"/>
</dbReference>
<dbReference type="InterPro" id="IPR050991">
    <property type="entry name" value="ECM_Regulatory_Proteins"/>
</dbReference>
<dbReference type="Proteomes" id="UP000007875">
    <property type="component" value="Unassembled WGS sequence"/>
</dbReference>
<feature type="domain" description="Thyroglobulin type-1" evidence="7">
    <location>
        <begin position="153"/>
        <end position="226"/>
    </location>
</feature>
<comment type="subcellular location">
    <subcellularLocation>
        <location evidence="1">Secreted</location>
        <location evidence="1">Extracellular space</location>
    </subcellularLocation>
</comment>
<reference evidence="8" key="2">
    <citation type="submission" date="2025-08" db="UniProtKB">
        <authorList>
            <consortium name="Ensembl"/>
        </authorList>
    </citation>
    <scope>IDENTIFICATION</scope>
</reference>
<dbReference type="Gene3D" id="4.10.800.10">
    <property type="entry name" value="Thyroglobulin type-1"/>
    <property type="match status" value="1"/>
</dbReference>
<dbReference type="InterPro" id="IPR000716">
    <property type="entry name" value="Thyroglobulin_1"/>
</dbReference>
<dbReference type="AlphaFoldDB" id="H2Z974"/>
<feature type="domain" description="VWFA" evidence="5">
    <location>
        <begin position="423"/>
        <end position="546"/>
    </location>
</feature>
<evidence type="ECO:0000256" key="2">
    <source>
        <dbReference type="ARBA" id="ARBA00022737"/>
    </source>
</evidence>
<dbReference type="Gene3D" id="3.40.50.410">
    <property type="entry name" value="von Willebrand factor, type A domain"/>
    <property type="match status" value="1"/>
</dbReference>
<accession>H2Z974</accession>
<evidence type="ECO:0000313" key="9">
    <source>
        <dbReference type="Proteomes" id="UP000007875"/>
    </source>
</evidence>